<keyword evidence="2 5" id="KW-0808">Transferase</keyword>
<feature type="binding site" evidence="5">
    <location>
        <position position="76"/>
    </location>
    <ligand>
        <name>S-adenosyl-L-methionine</name>
        <dbReference type="ChEBI" id="CHEBI:59789"/>
    </ligand>
</feature>
<dbReference type="Proteomes" id="UP000285310">
    <property type="component" value="Unassembled WGS sequence"/>
</dbReference>
<dbReference type="FunCoup" id="A0A423PSM6">
    <property type="interactions" value="456"/>
</dbReference>
<dbReference type="EC" id="2.1.1.64" evidence="5"/>
<evidence type="ECO:0000313" key="7">
    <source>
        <dbReference type="Proteomes" id="UP000285310"/>
    </source>
</evidence>
<keyword evidence="1 5" id="KW-0489">Methyltransferase</keyword>
<dbReference type="PANTHER" id="PTHR43464">
    <property type="entry name" value="METHYLTRANSFERASE"/>
    <property type="match status" value="1"/>
</dbReference>
<dbReference type="InterPro" id="IPR029063">
    <property type="entry name" value="SAM-dependent_MTases_sf"/>
</dbReference>
<feature type="binding site" evidence="5">
    <location>
        <position position="36"/>
    </location>
    <ligand>
        <name>S-adenosyl-L-methionine</name>
        <dbReference type="ChEBI" id="CHEBI:59789"/>
    </ligand>
</feature>
<evidence type="ECO:0000256" key="3">
    <source>
        <dbReference type="ARBA" id="ARBA00022688"/>
    </source>
</evidence>
<dbReference type="GO" id="GO:0010420">
    <property type="term" value="F:polyprenyldihydroxybenzoate methyltransferase activity"/>
    <property type="evidence" value="ECO:0007669"/>
    <property type="project" value="InterPro"/>
</dbReference>
<dbReference type="Pfam" id="PF13489">
    <property type="entry name" value="Methyltransf_23"/>
    <property type="match status" value="1"/>
</dbReference>
<gene>
    <name evidence="5" type="primary">ubiG</name>
    <name evidence="6" type="ORF">SAJA_07650</name>
</gene>
<name>A0A423PSM6_9GAMM</name>
<evidence type="ECO:0000313" key="6">
    <source>
        <dbReference type="EMBL" id="ROO28610.1"/>
    </source>
</evidence>
<dbReference type="GO" id="GO:0061542">
    <property type="term" value="F:3-demethylubiquinol 3-O-methyltransferase activity"/>
    <property type="evidence" value="ECO:0007669"/>
    <property type="project" value="UniProtKB-UniRule"/>
</dbReference>
<evidence type="ECO:0000256" key="5">
    <source>
        <dbReference type="HAMAP-Rule" id="MF_00472"/>
    </source>
</evidence>
<dbReference type="CDD" id="cd02440">
    <property type="entry name" value="AdoMet_MTases"/>
    <property type="match status" value="1"/>
</dbReference>
<evidence type="ECO:0000256" key="2">
    <source>
        <dbReference type="ARBA" id="ARBA00022679"/>
    </source>
</evidence>
<dbReference type="SUPFAM" id="SSF53335">
    <property type="entry name" value="S-adenosyl-L-methionine-dependent methyltransferases"/>
    <property type="match status" value="1"/>
</dbReference>
<feature type="binding site" evidence="5">
    <location>
        <position position="120"/>
    </location>
    <ligand>
        <name>S-adenosyl-L-methionine</name>
        <dbReference type="ChEBI" id="CHEBI:59789"/>
    </ligand>
</feature>
<dbReference type="NCBIfam" id="TIGR01983">
    <property type="entry name" value="UbiG"/>
    <property type="match status" value="1"/>
</dbReference>
<reference evidence="6 7" key="1">
    <citation type="submission" date="2013-10" db="EMBL/GenBank/DDBJ databases">
        <title>Salinisphaera japonica YTM-1 Genome Sequencing.</title>
        <authorList>
            <person name="Lai Q."/>
            <person name="Li C."/>
            <person name="Shao Z."/>
        </authorList>
    </citation>
    <scope>NUCLEOTIDE SEQUENCE [LARGE SCALE GENOMIC DNA]</scope>
    <source>
        <strain evidence="6 7">YTM-1</strain>
    </source>
</reference>
<dbReference type="Gene3D" id="3.40.50.150">
    <property type="entry name" value="Vaccinia Virus protein VP39"/>
    <property type="match status" value="1"/>
</dbReference>
<keyword evidence="6" id="KW-0830">Ubiquinone</keyword>
<dbReference type="EMBL" id="AYKG01000020">
    <property type="protein sequence ID" value="ROO28610.1"/>
    <property type="molecule type" value="Genomic_DNA"/>
</dbReference>
<dbReference type="AlphaFoldDB" id="A0A423PSM6"/>
<accession>A0A423PSM6</accession>
<organism evidence="6 7">
    <name type="scientific">Salinisphaera japonica YTM-1</name>
    <dbReference type="NCBI Taxonomy" id="1209778"/>
    <lineage>
        <taxon>Bacteria</taxon>
        <taxon>Pseudomonadati</taxon>
        <taxon>Pseudomonadota</taxon>
        <taxon>Gammaproteobacteria</taxon>
        <taxon>Salinisphaerales</taxon>
        <taxon>Salinisphaeraceae</taxon>
        <taxon>Salinisphaera</taxon>
    </lineage>
</organism>
<evidence type="ECO:0000256" key="1">
    <source>
        <dbReference type="ARBA" id="ARBA00022603"/>
    </source>
</evidence>
<keyword evidence="7" id="KW-1185">Reference proteome</keyword>
<proteinExistence type="inferred from homology"/>
<feature type="binding site" evidence="5">
    <location>
        <position position="55"/>
    </location>
    <ligand>
        <name>S-adenosyl-L-methionine</name>
        <dbReference type="ChEBI" id="CHEBI:59789"/>
    </ligand>
</feature>
<dbReference type="OrthoDB" id="9801538at2"/>
<evidence type="ECO:0000256" key="4">
    <source>
        <dbReference type="ARBA" id="ARBA00022691"/>
    </source>
</evidence>
<dbReference type="InterPro" id="IPR010233">
    <property type="entry name" value="UbiG_MeTrfase"/>
</dbReference>
<comment type="catalytic activity">
    <reaction evidence="5">
        <text>a 3-demethylubiquinol + S-adenosyl-L-methionine = a ubiquinol + S-adenosyl-L-homocysteine + H(+)</text>
        <dbReference type="Rhea" id="RHEA:44380"/>
        <dbReference type="Rhea" id="RHEA-COMP:9566"/>
        <dbReference type="Rhea" id="RHEA-COMP:10914"/>
        <dbReference type="ChEBI" id="CHEBI:15378"/>
        <dbReference type="ChEBI" id="CHEBI:17976"/>
        <dbReference type="ChEBI" id="CHEBI:57856"/>
        <dbReference type="ChEBI" id="CHEBI:59789"/>
        <dbReference type="ChEBI" id="CHEBI:84422"/>
        <dbReference type="EC" id="2.1.1.64"/>
    </reaction>
</comment>
<dbReference type="PANTHER" id="PTHR43464:SF19">
    <property type="entry name" value="UBIQUINONE BIOSYNTHESIS O-METHYLTRANSFERASE, MITOCHONDRIAL"/>
    <property type="match status" value="1"/>
</dbReference>
<comment type="similarity">
    <text evidence="5">Belongs to the methyltransferase superfamily. UbiG/COQ3 family.</text>
</comment>
<dbReference type="HAMAP" id="MF_00472">
    <property type="entry name" value="UbiG"/>
    <property type="match status" value="1"/>
</dbReference>
<protein>
    <recommendedName>
        <fullName evidence="5">Ubiquinone biosynthesis O-methyltransferase</fullName>
    </recommendedName>
    <alternativeName>
        <fullName evidence="5">2-polyprenyl-6-hydroxyphenol methylase</fullName>
        <ecNumber evidence="5">2.1.1.222</ecNumber>
    </alternativeName>
    <alternativeName>
        <fullName evidence="5">3-demethylubiquinone 3-O-methyltransferase</fullName>
        <ecNumber evidence="5">2.1.1.64</ecNumber>
    </alternativeName>
</protein>
<dbReference type="GO" id="GO:0032259">
    <property type="term" value="P:methylation"/>
    <property type="evidence" value="ECO:0007669"/>
    <property type="project" value="UniProtKB-KW"/>
</dbReference>
<dbReference type="InParanoid" id="A0A423PSM6"/>
<sequence>MPSNQQSELNKFDAMAADWWDPEGEMKPLHDINPLRTDYIERKAGLKGLNVLDIGCGAGLLAEAMAQRGAHVTGIDLAGDTIEAAKRHAEQSGLDIDYRVVASRDLAADMAGAFDIVVAYEMLEHVDEPAHTVDDCARLTAPGGDLFFSTINRNPLSWAVAIGGGEYVLGLLPRGTHEYAKLIKPAELSGWCRNAGLHVADLTGMFYNPLLRKATLGHRPDVNYFIHATKPDA</sequence>
<dbReference type="GO" id="GO:0102208">
    <property type="term" value="F:2-polyprenyl-6-hydroxyphenol methylase activity"/>
    <property type="evidence" value="ECO:0007669"/>
    <property type="project" value="UniProtKB-EC"/>
</dbReference>
<dbReference type="EC" id="2.1.1.222" evidence="5"/>
<comment type="catalytic activity">
    <reaction evidence="5">
        <text>a 3-(all-trans-polyprenyl)benzene-1,2-diol + S-adenosyl-L-methionine = a 2-methoxy-6-(all-trans-polyprenyl)phenol + S-adenosyl-L-homocysteine + H(+)</text>
        <dbReference type="Rhea" id="RHEA:31411"/>
        <dbReference type="Rhea" id="RHEA-COMP:9550"/>
        <dbReference type="Rhea" id="RHEA-COMP:9551"/>
        <dbReference type="ChEBI" id="CHEBI:15378"/>
        <dbReference type="ChEBI" id="CHEBI:57856"/>
        <dbReference type="ChEBI" id="CHEBI:59789"/>
        <dbReference type="ChEBI" id="CHEBI:62729"/>
        <dbReference type="ChEBI" id="CHEBI:62731"/>
        <dbReference type="EC" id="2.1.1.222"/>
    </reaction>
</comment>
<comment type="caution">
    <text evidence="6">The sequence shown here is derived from an EMBL/GenBank/DDBJ whole genome shotgun (WGS) entry which is preliminary data.</text>
</comment>
<dbReference type="UniPathway" id="UPA00232"/>
<comment type="function">
    <text evidence="5">O-methyltransferase that catalyzes the 2 O-methylation steps in the ubiquinone biosynthetic pathway.</text>
</comment>
<keyword evidence="4 5" id="KW-0949">S-adenosyl-L-methionine</keyword>
<dbReference type="RefSeq" id="WP_123658053.1">
    <property type="nucleotide sequence ID" value="NZ_AYKG01000020.1"/>
</dbReference>
<comment type="pathway">
    <text evidence="5">Cofactor biosynthesis; ubiquinone biosynthesis.</text>
</comment>
<keyword evidence="3 5" id="KW-0831">Ubiquinone biosynthesis</keyword>